<evidence type="ECO:0000313" key="2">
    <source>
        <dbReference type="Proteomes" id="UP000183299"/>
    </source>
</evidence>
<name>A0A1I3X116_9RHOB</name>
<reference evidence="1 2" key="1">
    <citation type="submission" date="2016-10" db="EMBL/GenBank/DDBJ databases">
        <authorList>
            <person name="de Groot N.N."/>
        </authorList>
    </citation>
    <scope>NUCLEOTIDE SEQUENCE [LARGE SCALE GENOMIC DNA]</scope>
    <source>
        <strain evidence="1 2">CGMCC 1.8891</strain>
    </source>
</reference>
<proteinExistence type="predicted"/>
<evidence type="ECO:0000313" key="1">
    <source>
        <dbReference type="EMBL" id="SFK12536.1"/>
    </source>
</evidence>
<dbReference type="STRING" id="576117.SAMN04488138_13414"/>
<dbReference type="EMBL" id="FORY01000034">
    <property type="protein sequence ID" value="SFK12536.1"/>
    <property type="molecule type" value="Genomic_DNA"/>
</dbReference>
<dbReference type="OrthoDB" id="7873006at2"/>
<dbReference type="NCBIfam" id="NF047331">
    <property type="entry name" value="phage_HTJ"/>
    <property type="match status" value="1"/>
</dbReference>
<dbReference type="Proteomes" id="UP000183299">
    <property type="component" value="Unassembled WGS sequence"/>
</dbReference>
<sequence length="67" mass="7017">MAFTQAELDALKSAYASGTTRVTYEGKTVEYDDGAALLARIRVVEAELTASAGKKKPAAGFASFSRG</sequence>
<keyword evidence="2" id="KW-1185">Reference proteome</keyword>
<accession>A0A1I3X116</accession>
<dbReference type="AlphaFoldDB" id="A0A1I3X116"/>
<dbReference type="RefSeq" id="WP_066598877.1">
    <property type="nucleotide sequence ID" value="NZ_FORY01000034.1"/>
</dbReference>
<evidence type="ECO:0008006" key="3">
    <source>
        <dbReference type="Google" id="ProtNLM"/>
    </source>
</evidence>
<protein>
    <recommendedName>
        <fullName evidence="3">GpW protein</fullName>
    </recommendedName>
</protein>
<gene>
    <name evidence="1" type="ORF">SAMN04488138_13414</name>
</gene>
<organism evidence="1 2">
    <name type="scientific">Celeribacter halophilus</name>
    <dbReference type="NCBI Taxonomy" id="576117"/>
    <lineage>
        <taxon>Bacteria</taxon>
        <taxon>Pseudomonadati</taxon>
        <taxon>Pseudomonadota</taxon>
        <taxon>Alphaproteobacteria</taxon>
        <taxon>Rhodobacterales</taxon>
        <taxon>Roseobacteraceae</taxon>
        <taxon>Celeribacter</taxon>
    </lineage>
</organism>
<dbReference type="GeneID" id="98667112"/>